<reference evidence="1 2" key="1">
    <citation type="submission" date="2021-04" db="EMBL/GenBank/DDBJ databases">
        <authorList>
            <person name="De Guttry C."/>
            <person name="Zahm M."/>
            <person name="Klopp C."/>
            <person name="Cabau C."/>
            <person name="Louis A."/>
            <person name="Berthelot C."/>
            <person name="Parey E."/>
            <person name="Roest Crollius H."/>
            <person name="Montfort J."/>
            <person name="Robinson-Rechavi M."/>
            <person name="Bucao C."/>
            <person name="Bouchez O."/>
            <person name="Gislard M."/>
            <person name="Lluch J."/>
            <person name="Milhes M."/>
            <person name="Lampietro C."/>
            <person name="Lopez Roques C."/>
            <person name="Donnadieu C."/>
            <person name="Braasch I."/>
            <person name="Desvignes T."/>
            <person name="Postlethwait J."/>
            <person name="Bobe J."/>
            <person name="Wedekind C."/>
            <person name="Guiguen Y."/>
        </authorList>
    </citation>
    <scope>NUCLEOTIDE SEQUENCE [LARGE SCALE GENOMIC DNA]</scope>
    <source>
        <strain evidence="1">Cs_M1</strain>
        <tissue evidence="1">Blood</tissue>
    </source>
</reference>
<dbReference type="AlphaFoldDB" id="A0AAN8L496"/>
<proteinExistence type="predicted"/>
<keyword evidence="2" id="KW-1185">Reference proteome</keyword>
<evidence type="ECO:0000313" key="1">
    <source>
        <dbReference type="EMBL" id="KAK6298736.1"/>
    </source>
</evidence>
<organism evidence="1 2">
    <name type="scientific">Coregonus suidteri</name>
    <dbReference type="NCBI Taxonomy" id="861788"/>
    <lineage>
        <taxon>Eukaryota</taxon>
        <taxon>Metazoa</taxon>
        <taxon>Chordata</taxon>
        <taxon>Craniata</taxon>
        <taxon>Vertebrata</taxon>
        <taxon>Euteleostomi</taxon>
        <taxon>Actinopterygii</taxon>
        <taxon>Neopterygii</taxon>
        <taxon>Teleostei</taxon>
        <taxon>Protacanthopterygii</taxon>
        <taxon>Salmoniformes</taxon>
        <taxon>Salmonidae</taxon>
        <taxon>Coregoninae</taxon>
        <taxon>Coregonus</taxon>
    </lineage>
</organism>
<protein>
    <submittedName>
        <fullName evidence="1">Uncharacterized protein</fullName>
    </submittedName>
</protein>
<dbReference type="Proteomes" id="UP001356427">
    <property type="component" value="Unassembled WGS sequence"/>
</dbReference>
<comment type="caution">
    <text evidence="1">The sequence shown here is derived from an EMBL/GenBank/DDBJ whole genome shotgun (WGS) entry which is preliminary data.</text>
</comment>
<evidence type="ECO:0000313" key="2">
    <source>
        <dbReference type="Proteomes" id="UP001356427"/>
    </source>
</evidence>
<gene>
    <name evidence="1" type="ORF">J4Q44_G00302460</name>
</gene>
<name>A0AAN8L496_9TELE</name>
<accession>A0AAN8L496</accession>
<dbReference type="EMBL" id="JAGTTL010000029">
    <property type="protein sequence ID" value="KAK6298736.1"/>
    <property type="molecule type" value="Genomic_DNA"/>
</dbReference>
<sequence>MILQIATLCHDDSFAHSWHSLNQLHLECFSKSCWLLFLYSTVRLIPNHLNWVEVRGLWRPRHLMQHSITLLLGKIALTQPGGVLGHCPVEKQMIVPLSPNQMGWRITVECCGSHAG</sequence>